<dbReference type="Proteomes" id="UP000250796">
    <property type="component" value="Chromosome MESINF"/>
</dbReference>
<dbReference type="Pfam" id="PF18998">
    <property type="entry name" value="Flg_new_2"/>
    <property type="match status" value="1"/>
</dbReference>
<dbReference type="KEGG" id="minf:MESINF_0845"/>
<evidence type="ECO:0000256" key="5">
    <source>
        <dbReference type="ARBA" id="ARBA00022801"/>
    </source>
</evidence>
<dbReference type="PROSITE" id="PS51257">
    <property type="entry name" value="PROKAR_LIPOPROTEIN"/>
    <property type="match status" value="1"/>
</dbReference>
<dbReference type="InterPro" id="IPR022398">
    <property type="entry name" value="Peptidase_S8_His-AS"/>
</dbReference>
<dbReference type="InterPro" id="IPR018247">
    <property type="entry name" value="EF_Hand_1_Ca_BS"/>
</dbReference>
<dbReference type="PROSITE" id="PS00137">
    <property type="entry name" value="SUBTILASE_HIS"/>
    <property type="match status" value="1"/>
</dbReference>
<dbReference type="InterPro" id="IPR023827">
    <property type="entry name" value="Peptidase_S8_Asp-AS"/>
</dbReference>
<dbReference type="InterPro" id="IPR034084">
    <property type="entry name" value="Thermitase-like_dom"/>
</dbReference>
<keyword evidence="6 7" id="KW-0720">Serine protease</keyword>
<accession>A0A7Z7LDY0</accession>
<comment type="similarity">
    <text evidence="2 7 8">Belongs to the peptidase S8 family.</text>
</comment>
<evidence type="ECO:0000259" key="11">
    <source>
        <dbReference type="Pfam" id="PF18998"/>
    </source>
</evidence>
<dbReference type="PANTHER" id="PTHR43806">
    <property type="entry name" value="PEPTIDASE S8"/>
    <property type="match status" value="1"/>
</dbReference>
<evidence type="ECO:0000256" key="1">
    <source>
        <dbReference type="ARBA" id="ARBA00004613"/>
    </source>
</evidence>
<dbReference type="PROSITE" id="PS00136">
    <property type="entry name" value="SUBTILASE_ASP"/>
    <property type="match status" value="1"/>
</dbReference>
<proteinExistence type="inferred from homology"/>
<reference evidence="12 13" key="1">
    <citation type="submission" date="2017-01" db="EMBL/GenBank/DDBJ databases">
        <authorList>
            <person name="Erauso G."/>
        </authorList>
    </citation>
    <scope>NUCLEOTIDE SEQUENCE [LARGE SCALE GENOMIC DNA]</scope>
    <source>
        <strain evidence="12">MESINF1</strain>
    </source>
</reference>
<dbReference type="InterPro" id="IPR050131">
    <property type="entry name" value="Peptidase_S8_subtilisin-like"/>
</dbReference>
<dbReference type="PROSITE" id="PS51892">
    <property type="entry name" value="SUBTILASE"/>
    <property type="match status" value="1"/>
</dbReference>
<keyword evidence="5 7" id="KW-0378">Hydrolase</keyword>
<dbReference type="InterPro" id="IPR015500">
    <property type="entry name" value="Peptidase_S8_subtilisin-rel"/>
</dbReference>
<keyword evidence="4 7" id="KW-0645">Protease</keyword>
<evidence type="ECO:0000256" key="4">
    <source>
        <dbReference type="ARBA" id="ARBA00022670"/>
    </source>
</evidence>
<dbReference type="EMBL" id="LS974202">
    <property type="protein sequence ID" value="SSC12294.1"/>
    <property type="molecule type" value="Genomic_DNA"/>
</dbReference>
<dbReference type="InterPro" id="IPR000209">
    <property type="entry name" value="Peptidase_S8/S53_dom"/>
</dbReference>
<feature type="domain" description="Bacterial repeat" evidence="11">
    <location>
        <begin position="125"/>
        <end position="188"/>
    </location>
</feature>
<dbReference type="SUPFAM" id="SSF52743">
    <property type="entry name" value="Subtilisin-like"/>
    <property type="match status" value="1"/>
</dbReference>
<comment type="subcellular location">
    <subcellularLocation>
        <location evidence="1">Secreted</location>
    </subcellularLocation>
</comment>
<evidence type="ECO:0000313" key="12">
    <source>
        <dbReference type="EMBL" id="SSC12294.1"/>
    </source>
</evidence>
<feature type="signal peptide" evidence="9">
    <location>
        <begin position="1"/>
        <end position="24"/>
    </location>
</feature>
<evidence type="ECO:0000256" key="3">
    <source>
        <dbReference type="ARBA" id="ARBA00022525"/>
    </source>
</evidence>
<evidence type="ECO:0000259" key="10">
    <source>
        <dbReference type="Pfam" id="PF00082"/>
    </source>
</evidence>
<evidence type="ECO:0000256" key="7">
    <source>
        <dbReference type="PROSITE-ProRule" id="PRU01240"/>
    </source>
</evidence>
<evidence type="ECO:0000256" key="8">
    <source>
        <dbReference type="RuleBase" id="RU003355"/>
    </source>
</evidence>
<dbReference type="GO" id="GO:0006508">
    <property type="term" value="P:proteolysis"/>
    <property type="evidence" value="ECO:0007669"/>
    <property type="project" value="UniProtKB-KW"/>
</dbReference>
<feature type="active site" description="Charge relay system" evidence="7">
    <location>
        <position position="668"/>
    </location>
</feature>
<dbReference type="PROSITE" id="PS00138">
    <property type="entry name" value="SUBTILASE_SER"/>
    <property type="match status" value="1"/>
</dbReference>
<dbReference type="InterPro" id="IPR044060">
    <property type="entry name" value="Bacterial_rp_domain"/>
</dbReference>
<evidence type="ECO:0000256" key="9">
    <source>
        <dbReference type="SAM" id="SignalP"/>
    </source>
</evidence>
<keyword evidence="13" id="KW-1185">Reference proteome</keyword>
<dbReference type="CDD" id="cd07484">
    <property type="entry name" value="Peptidases_S8_Thermitase_like"/>
    <property type="match status" value="1"/>
</dbReference>
<keyword evidence="9" id="KW-0732">Signal</keyword>
<dbReference type="GO" id="GO:0004252">
    <property type="term" value="F:serine-type endopeptidase activity"/>
    <property type="evidence" value="ECO:0007669"/>
    <property type="project" value="UniProtKB-UniRule"/>
</dbReference>
<sequence>MKRKLLFFASVAALLMLLLTGCPNGPKSFTLTITTSPDTGLQITINFVNQQTPFSQKYAEGTNVNVQVTSPQEKDGSAFVVGNDTKYTFQQWNDSNNNNPRDFTVNGNFSYTAQMNVQYKVDVSSNPVGAAVTGGGWYNKDTNATLTAPAMAGYTFSHWVINGVNAGNTNPMIVQVNEPKNVVAQYNADVQYTLTVTTLPDIALDVRIDGTTYPSPKSMVVQGGSNKQIAVVAYQEKDVSPWMTGIDSKYTFANWNDGSAQNPRNVTIDSDKTFTANMTTEYRIDVSASPTLWETGTYWTPRGAVWQFDFSGDLGPYNFSYWLVNGQNVGSARPLELTIDRPHQVTAVFALQEPDYTLTVTTSPHTNLNISIGGTPYTSPKSVVLGSGTATLIAVTSPQSKDTSGQVAGDDTRYTFQQWNDLNTQNPRNITVYSDITYTAQMKLEYLVATSSNPVGTAIAGAGWHIVGEIVNFSAPQKAGFNFSHWVVNGVNAGSANPLAVTIDAPKNVVAHYVAAAGRNIWGNVTPYTGDVKTADLDEYEIVSNPDIRTVPEEAEYVEGEYILKVDSFKDAESSFKTATTGSIEILRRIESADGSLRFLLVSTDLSMKELENLTGVVNVSRNYLFYPLATTPNDTYYPVQWNYPLINLPQAWDYTVGSRSVVVAIIDSGFSINHPDLTGVFTAGYNFIDNNTNVSEPNTSEDSHGTHVAGTVAALSNNAQGVAGVTWGGFGISIIPIRGIKDSSTLISSLIYAVDHGAKIINMSLGGPAGTEPLHDAIKYADRNGVVMVAASGNNGDGNILYPAKYPETIAVGAVWKDGSTVKRSNYSCFGPELDVVAPGGWMTSYTDPNGIYSTGWTPAGNNYMYMQGTSMATPHVTGLVALLMGAGLTDPDEIRQTLRDTATDLGTAGRDDYYGYGLVNAQAALDSITTPQEFKVFLRNPATGVDIANTTISDSGSYGFSNVTLSQVKVWAWRDMDDSGTINKGDLLGYYNYNGGKPNINNATTYDLSTGDNWIDFKFAPIVEN</sequence>
<organism evidence="12 13">
    <name type="scientific">Mesotoga infera</name>
    <dbReference type="NCBI Taxonomy" id="1236046"/>
    <lineage>
        <taxon>Bacteria</taxon>
        <taxon>Thermotogati</taxon>
        <taxon>Thermotogota</taxon>
        <taxon>Thermotogae</taxon>
        <taxon>Kosmotogales</taxon>
        <taxon>Kosmotogaceae</taxon>
        <taxon>Mesotoga</taxon>
    </lineage>
</organism>
<dbReference type="Gene3D" id="3.40.50.200">
    <property type="entry name" value="Peptidase S8/S53 domain"/>
    <property type="match status" value="1"/>
</dbReference>
<evidence type="ECO:0000313" key="13">
    <source>
        <dbReference type="Proteomes" id="UP000250796"/>
    </source>
</evidence>
<feature type="active site" description="Charge relay system" evidence="7">
    <location>
        <position position="872"/>
    </location>
</feature>
<dbReference type="RefSeq" id="WP_169698650.1">
    <property type="nucleotide sequence ID" value="NZ_LS974202.1"/>
</dbReference>
<feature type="domain" description="Peptidase S8/S53" evidence="10">
    <location>
        <begin position="660"/>
        <end position="919"/>
    </location>
</feature>
<feature type="active site" description="Charge relay system" evidence="7">
    <location>
        <position position="705"/>
    </location>
</feature>
<feature type="chain" id="PRO_5030832482" evidence="9">
    <location>
        <begin position="25"/>
        <end position="1027"/>
    </location>
</feature>
<evidence type="ECO:0000256" key="6">
    <source>
        <dbReference type="ARBA" id="ARBA00022825"/>
    </source>
</evidence>
<name>A0A7Z7LDY0_9BACT</name>
<dbReference type="InterPro" id="IPR036852">
    <property type="entry name" value="Peptidase_S8/S53_dom_sf"/>
</dbReference>
<evidence type="ECO:0000256" key="2">
    <source>
        <dbReference type="ARBA" id="ARBA00011073"/>
    </source>
</evidence>
<dbReference type="Pfam" id="PF00082">
    <property type="entry name" value="Peptidase_S8"/>
    <property type="match status" value="1"/>
</dbReference>
<keyword evidence="3" id="KW-0964">Secreted</keyword>
<gene>
    <name evidence="12" type="ORF">MESINF_0845</name>
</gene>
<dbReference type="PANTHER" id="PTHR43806:SF11">
    <property type="entry name" value="CEREVISIN-RELATED"/>
    <property type="match status" value="1"/>
</dbReference>
<dbReference type="InterPro" id="IPR023828">
    <property type="entry name" value="Peptidase_S8_Ser-AS"/>
</dbReference>
<dbReference type="AlphaFoldDB" id="A0A7Z7LDY0"/>
<dbReference type="PROSITE" id="PS00018">
    <property type="entry name" value="EF_HAND_1"/>
    <property type="match status" value="1"/>
</dbReference>
<protein>
    <submittedName>
        <fullName evidence="12">Subtilisin-like serine protease</fullName>
    </submittedName>
</protein>
<dbReference type="PRINTS" id="PR00723">
    <property type="entry name" value="SUBTILISIN"/>
</dbReference>
<dbReference type="GO" id="GO:0005576">
    <property type="term" value="C:extracellular region"/>
    <property type="evidence" value="ECO:0007669"/>
    <property type="project" value="UniProtKB-SubCell"/>
</dbReference>